<dbReference type="AlphaFoldDB" id="A0A9N9ZHV1"/>
<gene>
    <name evidence="1" type="ORF">CSOL1703_00017846</name>
</gene>
<sequence>MFGPAVWMRLLLYEFAYLSKIRRLSISHNFDYQFELVDKVLYTKIFGQLPALERLDVLDKSKDVMTIFYLPAITRLAISLRNPDRFYLLMGKPPALNLLTSLHIDGWSATFMPKTLALARNLKALSWSYFPEPASIIHLDFDELITALSYVRHTLERLQFNLAIYSYGESRSWLEESHQLTDLDLPLVSLAGFRSYPLPLKRHIPYNVEVISLSSELLLKRAALWMDGDGNWRDRLDKNVLNILRSLS</sequence>
<dbReference type="EMBL" id="CABFOC020000058">
    <property type="protein sequence ID" value="CAH0055741.1"/>
    <property type="molecule type" value="Genomic_DNA"/>
</dbReference>
<dbReference type="Proteomes" id="UP000775872">
    <property type="component" value="Unassembled WGS sequence"/>
</dbReference>
<reference evidence="1" key="1">
    <citation type="submission" date="2021-10" db="EMBL/GenBank/DDBJ databases">
        <authorList>
            <person name="Piombo E."/>
        </authorList>
    </citation>
    <scope>NUCLEOTIDE SEQUENCE</scope>
</reference>
<dbReference type="SUPFAM" id="SSF52047">
    <property type="entry name" value="RNI-like"/>
    <property type="match status" value="1"/>
</dbReference>
<comment type="caution">
    <text evidence="1">The sequence shown here is derived from an EMBL/GenBank/DDBJ whole genome shotgun (WGS) entry which is preliminary data.</text>
</comment>
<evidence type="ECO:0000313" key="1">
    <source>
        <dbReference type="EMBL" id="CAH0055741.1"/>
    </source>
</evidence>
<proteinExistence type="predicted"/>
<organism evidence="1 2">
    <name type="scientific">Clonostachys solani</name>
    <dbReference type="NCBI Taxonomy" id="160281"/>
    <lineage>
        <taxon>Eukaryota</taxon>
        <taxon>Fungi</taxon>
        <taxon>Dikarya</taxon>
        <taxon>Ascomycota</taxon>
        <taxon>Pezizomycotina</taxon>
        <taxon>Sordariomycetes</taxon>
        <taxon>Hypocreomycetidae</taxon>
        <taxon>Hypocreales</taxon>
        <taxon>Bionectriaceae</taxon>
        <taxon>Clonostachys</taxon>
    </lineage>
</organism>
<keyword evidence="2" id="KW-1185">Reference proteome</keyword>
<accession>A0A9N9ZHV1</accession>
<evidence type="ECO:0000313" key="2">
    <source>
        <dbReference type="Proteomes" id="UP000775872"/>
    </source>
</evidence>
<dbReference type="OrthoDB" id="4191831at2759"/>
<protein>
    <submittedName>
        <fullName evidence="1">Uncharacterized protein</fullName>
    </submittedName>
</protein>
<name>A0A9N9ZHV1_9HYPO</name>